<dbReference type="EMBL" id="JAPWTK010001072">
    <property type="protein sequence ID" value="KAJ8934250.1"/>
    <property type="molecule type" value="Genomic_DNA"/>
</dbReference>
<gene>
    <name evidence="12" type="ORF">NQ318_008693</name>
</gene>
<keyword evidence="3 8" id="KW-0808">Transferase</keyword>
<dbReference type="FunFam" id="3.30.590.10:FF:000006">
    <property type="entry name" value="Arginine kinase 1"/>
    <property type="match status" value="1"/>
</dbReference>
<dbReference type="PROSITE" id="PS00112">
    <property type="entry name" value="PHOSPHAGEN_KINASE"/>
    <property type="match status" value="1"/>
</dbReference>
<dbReference type="PANTHER" id="PTHR11547">
    <property type="entry name" value="ARGININE OR CREATINE KINASE"/>
    <property type="match status" value="1"/>
</dbReference>
<evidence type="ECO:0000313" key="12">
    <source>
        <dbReference type="EMBL" id="KAJ8934250.1"/>
    </source>
</evidence>
<dbReference type="PROSITE" id="PS51509">
    <property type="entry name" value="PHOSPHAGEN_KINASE_N"/>
    <property type="match status" value="1"/>
</dbReference>
<evidence type="ECO:0000256" key="9">
    <source>
        <dbReference type="RuleBase" id="RU000505"/>
    </source>
</evidence>
<evidence type="ECO:0000256" key="5">
    <source>
        <dbReference type="ARBA" id="ARBA00022777"/>
    </source>
</evidence>
<dbReference type="InterPro" id="IPR036802">
    <property type="entry name" value="ATP-guanido_PTrfase_N_sf"/>
</dbReference>
<evidence type="ECO:0000256" key="4">
    <source>
        <dbReference type="ARBA" id="ARBA00022741"/>
    </source>
</evidence>
<feature type="domain" description="Phosphagen kinase C-terminal" evidence="11">
    <location>
        <begin position="120"/>
        <end position="311"/>
    </location>
</feature>
<keyword evidence="5 8" id="KW-0418">Kinase</keyword>
<dbReference type="InterPro" id="IPR022415">
    <property type="entry name" value="ATP-guanido_PTrfase_AS"/>
</dbReference>
<protein>
    <recommendedName>
        <fullName evidence="2">arginine kinase</fullName>
        <ecNumber evidence="2">2.7.3.3</ecNumber>
    </recommendedName>
</protein>
<dbReference type="AlphaFoldDB" id="A0AAV8X6D4"/>
<keyword evidence="4 8" id="KW-0547">Nucleotide-binding</keyword>
<dbReference type="GO" id="GO:0004054">
    <property type="term" value="F:arginine kinase activity"/>
    <property type="evidence" value="ECO:0007669"/>
    <property type="project" value="UniProtKB-EC"/>
</dbReference>
<evidence type="ECO:0000256" key="6">
    <source>
        <dbReference type="ARBA" id="ARBA00022840"/>
    </source>
</evidence>
<evidence type="ECO:0000259" key="10">
    <source>
        <dbReference type="PROSITE" id="PS51509"/>
    </source>
</evidence>
<evidence type="ECO:0000256" key="3">
    <source>
        <dbReference type="ARBA" id="ARBA00022679"/>
    </source>
</evidence>
<dbReference type="EC" id="2.7.3.3" evidence="2"/>
<comment type="caution">
    <text evidence="12">The sequence shown here is derived from an EMBL/GenBank/DDBJ whole genome shotgun (WGS) entry which is preliminary data.</text>
</comment>
<dbReference type="SUPFAM" id="SSF55931">
    <property type="entry name" value="Glutamine synthetase/guanido kinase"/>
    <property type="match status" value="1"/>
</dbReference>
<dbReference type="GO" id="GO:0046314">
    <property type="term" value="P:phosphocreatine biosynthetic process"/>
    <property type="evidence" value="ECO:0007669"/>
    <property type="project" value="InterPro"/>
</dbReference>
<dbReference type="GO" id="GO:0005524">
    <property type="term" value="F:ATP binding"/>
    <property type="evidence" value="ECO:0007669"/>
    <property type="project" value="UniProtKB-UniRule"/>
</dbReference>
<dbReference type="SUPFAM" id="SSF48034">
    <property type="entry name" value="Guanido kinase N-terminal domain"/>
    <property type="match status" value="1"/>
</dbReference>
<dbReference type="Pfam" id="PF00217">
    <property type="entry name" value="ATP-gua_Ptrans"/>
    <property type="match status" value="1"/>
</dbReference>
<dbReference type="GO" id="GO:0005615">
    <property type="term" value="C:extracellular space"/>
    <property type="evidence" value="ECO:0007669"/>
    <property type="project" value="TreeGrafter"/>
</dbReference>
<dbReference type="InterPro" id="IPR000749">
    <property type="entry name" value="ATP-guanido_PTrfase"/>
</dbReference>
<feature type="binding site" evidence="8">
    <location>
        <begin position="235"/>
        <end position="239"/>
    </location>
    <ligand>
        <name>ATP</name>
        <dbReference type="ChEBI" id="CHEBI:30616"/>
    </ligand>
</feature>
<comment type="similarity">
    <text evidence="1 7 9">Belongs to the ATP:guanido phosphotransferase family.</text>
</comment>
<reference evidence="12" key="1">
    <citation type="journal article" date="2023" name="Insect Mol. Biol.">
        <title>Genome sequencing provides insights into the evolution of gene families encoding plant cell wall-degrading enzymes in longhorned beetles.</title>
        <authorList>
            <person name="Shin N.R."/>
            <person name="Okamura Y."/>
            <person name="Kirsch R."/>
            <person name="Pauchet Y."/>
        </authorList>
    </citation>
    <scope>NUCLEOTIDE SEQUENCE</scope>
    <source>
        <strain evidence="12">AMC_N1</strain>
    </source>
</reference>
<dbReference type="InterPro" id="IPR014746">
    <property type="entry name" value="Gln_synth/guanido_kin_cat_dom"/>
</dbReference>
<evidence type="ECO:0000256" key="8">
    <source>
        <dbReference type="PROSITE-ProRule" id="PRU00843"/>
    </source>
</evidence>
<organism evidence="12 13">
    <name type="scientific">Aromia moschata</name>
    <dbReference type="NCBI Taxonomy" id="1265417"/>
    <lineage>
        <taxon>Eukaryota</taxon>
        <taxon>Metazoa</taxon>
        <taxon>Ecdysozoa</taxon>
        <taxon>Arthropoda</taxon>
        <taxon>Hexapoda</taxon>
        <taxon>Insecta</taxon>
        <taxon>Pterygota</taxon>
        <taxon>Neoptera</taxon>
        <taxon>Endopterygota</taxon>
        <taxon>Coleoptera</taxon>
        <taxon>Polyphaga</taxon>
        <taxon>Cucujiformia</taxon>
        <taxon>Chrysomeloidea</taxon>
        <taxon>Cerambycidae</taxon>
        <taxon>Cerambycinae</taxon>
        <taxon>Callichromatini</taxon>
        <taxon>Aromia</taxon>
    </lineage>
</organism>
<accession>A0AAV8X6D4</accession>
<keyword evidence="13" id="KW-1185">Reference proteome</keyword>
<evidence type="ECO:0000256" key="1">
    <source>
        <dbReference type="ARBA" id="ARBA00006798"/>
    </source>
</evidence>
<dbReference type="PROSITE" id="PS51510">
    <property type="entry name" value="PHOSPHAGEN_KINASE_C"/>
    <property type="match status" value="1"/>
</dbReference>
<name>A0AAV8X6D4_9CUCU</name>
<dbReference type="Proteomes" id="UP001162162">
    <property type="component" value="Unassembled WGS sequence"/>
</dbReference>
<dbReference type="FunFam" id="1.10.135.10:FF:000003">
    <property type="entry name" value="Three-domain arginine kinase"/>
    <property type="match status" value="1"/>
</dbReference>
<evidence type="ECO:0000259" key="11">
    <source>
        <dbReference type="PROSITE" id="PS51510"/>
    </source>
</evidence>
<dbReference type="Gene3D" id="1.10.135.10">
    <property type="entry name" value="ATP:guanido phosphotransferase, N-terminal domain"/>
    <property type="match status" value="1"/>
</dbReference>
<feature type="binding site" evidence="8">
    <location>
        <begin position="264"/>
        <end position="269"/>
    </location>
    <ligand>
        <name>ATP</name>
        <dbReference type="ChEBI" id="CHEBI:30616"/>
    </ligand>
</feature>
<dbReference type="Gene3D" id="3.30.590.10">
    <property type="entry name" value="Glutamine synthetase/guanido kinase, catalytic domain"/>
    <property type="match status" value="1"/>
</dbReference>
<evidence type="ECO:0000256" key="2">
    <source>
        <dbReference type="ARBA" id="ARBA00012230"/>
    </source>
</evidence>
<dbReference type="InterPro" id="IPR022413">
    <property type="entry name" value="ATP-guanido_PTrfase_N"/>
</dbReference>
<sequence length="311" mass="35636">MAKAKCHKCEEKCGKGKVHPEILEKLEIGFKNFYKSGSKSLLKKYLTREVFDKLKTKKTSFDSSLLDCVQSGFANPDSNVGIYAADPECYTIFADIFDPIIQDYHLGFKNPTYNQLRIMGKYYPLSEMTPDEQQKLVDDHLLFKEGDRFLQAANSCRYWPNGRGIFYNDDKTFLVWVNEEDHLRIISLQQGGNLGEVYKRFVTALIELEKKIPFIKSERLGNLTFCPTNLGTAIRASIHVRLPKLAANMTRFEELADKFNLQVRGTRGEHSEAEGGIYDVSNKRRLGLTEFNAIKEMYEGVTELIKQERAA</sequence>
<dbReference type="PANTHER" id="PTHR11547:SF38">
    <property type="entry name" value="ARGININE KINASE 1-RELATED"/>
    <property type="match status" value="1"/>
</dbReference>
<dbReference type="Pfam" id="PF02807">
    <property type="entry name" value="ATP-gua_PtransN"/>
    <property type="match status" value="1"/>
</dbReference>
<feature type="binding site" evidence="8">
    <location>
        <position position="140"/>
    </location>
    <ligand>
        <name>ATP</name>
        <dbReference type="ChEBI" id="CHEBI:30616"/>
    </ligand>
</feature>
<comment type="caution">
    <text evidence="8">Lacks conserved residue(s) required for the propagation of feature annotation.</text>
</comment>
<keyword evidence="6 8" id="KW-0067">ATP-binding</keyword>
<feature type="binding site" evidence="8">
    <location>
        <position position="184"/>
    </location>
    <ligand>
        <name>ATP</name>
        <dbReference type="ChEBI" id="CHEBI:30616"/>
    </ligand>
</feature>
<dbReference type="InterPro" id="IPR022414">
    <property type="entry name" value="ATP-guanido_PTrfase_cat"/>
</dbReference>
<evidence type="ECO:0000313" key="13">
    <source>
        <dbReference type="Proteomes" id="UP001162162"/>
    </source>
</evidence>
<feature type="domain" description="Phosphagen kinase N-terminal" evidence="10">
    <location>
        <begin position="22"/>
        <end position="106"/>
    </location>
</feature>
<proteinExistence type="inferred from homology"/>
<dbReference type="GO" id="GO:0004111">
    <property type="term" value="F:creatine kinase activity"/>
    <property type="evidence" value="ECO:0007669"/>
    <property type="project" value="InterPro"/>
</dbReference>
<evidence type="ECO:0000256" key="7">
    <source>
        <dbReference type="PROSITE-ProRule" id="PRU00842"/>
    </source>
</evidence>